<dbReference type="Proteomes" id="UP000242457">
    <property type="component" value="Unassembled WGS sequence"/>
</dbReference>
<feature type="transmembrane region" description="Helical" evidence="1">
    <location>
        <begin position="6"/>
        <end position="25"/>
    </location>
</feature>
<keyword evidence="1" id="KW-0472">Membrane</keyword>
<proteinExistence type="predicted"/>
<evidence type="ECO:0000256" key="1">
    <source>
        <dbReference type="SAM" id="Phobius"/>
    </source>
</evidence>
<accession>A0A2A3ET96</accession>
<dbReference type="OrthoDB" id="8192785at2759"/>
<name>A0A2A3ET96_APICC</name>
<dbReference type="EMBL" id="KZ288185">
    <property type="protein sequence ID" value="PBC34958.1"/>
    <property type="molecule type" value="Genomic_DNA"/>
</dbReference>
<organism evidence="2 3">
    <name type="scientific">Apis cerana cerana</name>
    <name type="common">Oriental honeybee</name>
    <dbReference type="NCBI Taxonomy" id="94128"/>
    <lineage>
        <taxon>Eukaryota</taxon>
        <taxon>Metazoa</taxon>
        <taxon>Ecdysozoa</taxon>
        <taxon>Arthropoda</taxon>
        <taxon>Hexapoda</taxon>
        <taxon>Insecta</taxon>
        <taxon>Pterygota</taxon>
        <taxon>Neoptera</taxon>
        <taxon>Endopterygota</taxon>
        <taxon>Hymenoptera</taxon>
        <taxon>Apocrita</taxon>
        <taxon>Aculeata</taxon>
        <taxon>Apoidea</taxon>
        <taxon>Anthophila</taxon>
        <taxon>Apidae</taxon>
        <taxon>Apis</taxon>
    </lineage>
</organism>
<dbReference type="AlphaFoldDB" id="A0A2A3ET96"/>
<protein>
    <submittedName>
        <fullName evidence="2">Uncharacterized protein</fullName>
    </submittedName>
</protein>
<keyword evidence="1" id="KW-1133">Transmembrane helix</keyword>
<keyword evidence="1" id="KW-0812">Transmembrane</keyword>
<keyword evidence="3" id="KW-1185">Reference proteome</keyword>
<gene>
    <name evidence="2" type="ORF">APICC_00039</name>
</gene>
<reference evidence="2 3" key="1">
    <citation type="submission" date="2014-07" db="EMBL/GenBank/DDBJ databases">
        <title>Genomic and transcriptomic analysis on Apis cerana provide comprehensive insights into honey bee biology.</title>
        <authorList>
            <person name="Diao Q."/>
            <person name="Sun L."/>
            <person name="Zheng H."/>
            <person name="Zheng H."/>
            <person name="Xu S."/>
            <person name="Wang S."/>
            <person name="Zeng Z."/>
            <person name="Hu F."/>
            <person name="Su S."/>
            <person name="Wu J."/>
        </authorList>
    </citation>
    <scope>NUCLEOTIDE SEQUENCE [LARGE SCALE GENOMIC DNA]</scope>
    <source>
        <tissue evidence="2">Pupae without intestine</tissue>
    </source>
</reference>
<sequence>MSVKNIWSVGVFVLVVFVIIGTSILHEKKTVRRDYQVAVEPYDVIKMKGLKLRKIETTDGKDSRIDDFEIKAAPSFRIPPHRMWHVVGIHSPRDREYRSIVERETDKGIDEGGLSYRGAAERNTTEVSNELKDTKKSYKKLKLIRTRADYKKEWKNKEQQSTYSNGDKSIGVTKKTIGRRQANYYFANTDEERINRSRRCAMHAKNLKDDKSDYYSMRKAVMDKFYARQKEIAKKYAKRVTAVPIITTTPKYISYNLQEKFNKSSTTKIETNDIQNVSAKIPTNNVQKINKTLDKGRRNFVDDNAILILPTAKSNRTKVIETPTISNDTDQVTSDTSNVYYVNHLNGEVDNESNESNKSDKKENDNVLKWGTCSGNLIYQHNLIINMQNSIQSNMDLTTTVEGSVCVTCIRIIPVKNRNITLNIDVTRNKDGGINSLIFIAEGLTNMEFLYVIKIWAVRKINDRCDHVET</sequence>
<evidence type="ECO:0000313" key="3">
    <source>
        <dbReference type="Proteomes" id="UP000242457"/>
    </source>
</evidence>
<evidence type="ECO:0000313" key="2">
    <source>
        <dbReference type="EMBL" id="PBC34958.1"/>
    </source>
</evidence>